<name>A0A4Z2CX08_SCHJA</name>
<accession>A0A4Z2CX08</accession>
<protein>
    <submittedName>
        <fullName evidence="1">Uncharacterized protein</fullName>
    </submittedName>
</protein>
<evidence type="ECO:0000313" key="1">
    <source>
        <dbReference type="EMBL" id="TNN08755.1"/>
    </source>
</evidence>
<dbReference type="OrthoDB" id="6253327at2759"/>
<dbReference type="Proteomes" id="UP000311919">
    <property type="component" value="Unassembled WGS sequence"/>
</dbReference>
<sequence>MSNKEWWRPNKLPSSGYQSDIVQHNENKSFYPFSSELGYRVYQRIIKMKSGSIEHRNHADPIHSIYHTGENNHAYLKGTYSQSSLSIPSNDPFNYMKSKENIPEFQLALKCDIDDLEDS</sequence>
<comment type="caution">
    <text evidence="1">The sequence shown here is derived from an EMBL/GenBank/DDBJ whole genome shotgun (WGS) entry which is preliminary data.</text>
</comment>
<proteinExistence type="predicted"/>
<evidence type="ECO:0000313" key="2">
    <source>
        <dbReference type="Proteomes" id="UP000311919"/>
    </source>
</evidence>
<reference evidence="1 2" key="1">
    <citation type="submission" date="2019-03" db="EMBL/GenBank/DDBJ databases">
        <title>An improved genome assembly of the fluke Schistosoma japonicum.</title>
        <authorList>
            <person name="Hu W."/>
            <person name="Luo F."/>
            <person name="Yin M."/>
            <person name="Mo X."/>
            <person name="Sun C."/>
            <person name="Wu Q."/>
            <person name="Zhu B."/>
            <person name="Xiang M."/>
            <person name="Wang J."/>
            <person name="Wang Y."/>
            <person name="Zhang T."/>
            <person name="Xu B."/>
            <person name="Zheng H."/>
            <person name="Feng Z."/>
        </authorList>
    </citation>
    <scope>NUCLEOTIDE SEQUENCE [LARGE SCALE GENOMIC DNA]</scope>
    <source>
        <strain evidence="1">HuSjv2</strain>
        <tissue evidence="1">Worms</tissue>
    </source>
</reference>
<gene>
    <name evidence="1" type="ORF">EWB00_006757</name>
</gene>
<dbReference type="AlphaFoldDB" id="A0A4Z2CX08"/>
<organism evidence="1 2">
    <name type="scientific">Schistosoma japonicum</name>
    <name type="common">Blood fluke</name>
    <dbReference type="NCBI Taxonomy" id="6182"/>
    <lineage>
        <taxon>Eukaryota</taxon>
        <taxon>Metazoa</taxon>
        <taxon>Spiralia</taxon>
        <taxon>Lophotrochozoa</taxon>
        <taxon>Platyhelminthes</taxon>
        <taxon>Trematoda</taxon>
        <taxon>Digenea</taxon>
        <taxon>Strigeidida</taxon>
        <taxon>Schistosomatoidea</taxon>
        <taxon>Schistosomatidae</taxon>
        <taxon>Schistosoma</taxon>
    </lineage>
</organism>
<dbReference type="EMBL" id="SKCS01000403">
    <property type="protein sequence ID" value="TNN08755.1"/>
    <property type="molecule type" value="Genomic_DNA"/>
</dbReference>
<keyword evidence="2" id="KW-1185">Reference proteome</keyword>